<comment type="caution">
    <text evidence="1">The sequence shown here is derived from an EMBL/GenBank/DDBJ whole genome shotgun (WGS) entry which is preliminary data.</text>
</comment>
<dbReference type="AlphaFoldDB" id="A0A645HV82"/>
<evidence type="ECO:0000313" key="1">
    <source>
        <dbReference type="EMBL" id="MPN40074.1"/>
    </source>
</evidence>
<sequence length="83" mass="9019">MSRLDRIMEISGRILRLYPGGKNKDRQQDQALNPCARWQMQGTFGGGTGRAALSGGGVNFSLHNSLNSLIMGRINPFVTSILA</sequence>
<organism evidence="1">
    <name type="scientific">bioreactor metagenome</name>
    <dbReference type="NCBI Taxonomy" id="1076179"/>
    <lineage>
        <taxon>unclassified sequences</taxon>
        <taxon>metagenomes</taxon>
        <taxon>ecological metagenomes</taxon>
    </lineage>
</organism>
<accession>A0A645HV82</accession>
<protein>
    <submittedName>
        <fullName evidence="1">Uncharacterized protein</fullName>
    </submittedName>
</protein>
<gene>
    <name evidence="1" type="ORF">SDC9_187609</name>
</gene>
<proteinExistence type="predicted"/>
<dbReference type="EMBL" id="VSSQ01096263">
    <property type="protein sequence ID" value="MPN40074.1"/>
    <property type="molecule type" value="Genomic_DNA"/>
</dbReference>
<reference evidence="1" key="1">
    <citation type="submission" date="2019-08" db="EMBL/GenBank/DDBJ databases">
        <authorList>
            <person name="Kucharzyk K."/>
            <person name="Murdoch R.W."/>
            <person name="Higgins S."/>
            <person name="Loffler F."/>
        </authorList>
    </citation>
    <scope>NUCLEOTIDE SEQUENCE</scope>
</reference>
<name>A0A645HV82_9ZZZZ</name>